<name>A0ABN2FRE9_9ACTN</name>
<evidence type="ECO:0000256" key="3">
    <source>
        <dbReference type="SAM" id="MobiDB-lite"/>
    </source>
</evidence>
<evidence type="ECO:0000313" key="6">
    <source>
        <dbReference type="Proteomes" id="UP001500618"/>
    </source>
</evidence>
<dbReference type="Pfam" id="PF01494">
    <property type="entry name" value="FAD_binding_3"/>
    <property type="match status" value="1"/>
</dbReference>
<dbReference type="InterPro" id="IPR050493">
    <property type="entry name" value="FAD-dep_Monooxygenase_BioMet"/>
</dbReference>
<accession>A0ABN2FRE9</accession>
<reference evidence="5 6" key="1">
    <citation type="journal article" date="2019" name="Int. J. Syst. Evol. Microbiol.">
        <title>The Global Catalogue of Microorganisms (GCM) 10K type strain sequencing project: providing services to taxonomists for standard genome sequencing and annotation.</title>
        <authorList>
            <consortium name="The Broad Institute Genomics Platform"/>
            <consortium name="The Broad Institute Genome Sequencing Center for Infectious Disease"/>
            <person name="Wu L."/>
            <person name="Ma J."/>
        </authorList>
    </citation>
    <scope>NUCLEOTIDE SEQUENCE [LARGE SCALE GENOMIC DNA]</scope>
    <source>
        <strain evidence="5 6">JCM 14718</strain>
    </source>
</reference>
<protein>
    <submittedName>
        <fullName evidence="5">FAD-dependent monooxygenase</fullName>
    </submittedName>
</protein>
<evidence type="ECO:0000256" key="2">
    <source>
        <dbReference type="ARBA" id="ARBA00023033"/>
    </source>
</evidence>
<keyword evidence="2 5" id="KW-0503">Monooxygenase</keyword>
<proteinExistence type="predicted"/>
<keyword evidence="6" id="KW-1185">Reference proteome</keyword>
<dbReference type="GO" id="GO:0004497">
    <property type="term" value="F:monooxygenase activity"/>
    <property type="evidence" value="ECO:0007669"/>
    <property type="project" value="UniProtKB-KW"/>
</dbReference>
<gene>
    <name evidence="5" type="ORF">GCM10009765_02150</name>
</gene>
<sequence length="379" mass="39961">MTTALIIGGGIAGAVTAIALHKAGIGATVYEAYATPADEIGAFLTVGTNGIDALQAVDLDRSVAAAGVPARWLQVFDAAGEQVGQAPITGSERPDLGPRTFKRAALYRVLQDELAARDLPVQRGKRLVDGTATTAGVTATFADGSSAGADVLIGADGVHSVTRQLIDPAAPEPRYTGQHIVYGFTDKTPVEVPADTYQMIRGEKGFFGITGAPAGGLWWFARVSGPELTSAQAAAVTTAQWRDQLIAVFEADRTPAAAVVAATTEPIVGTGNYDVPTVPTWHNGRMTIAGDAAHAASPAAAQGASMAIEDAVVLAKCLRDIADPATAFDTYERHRRERVERLVQASAAMSQRRTQERPDQRSSNANWLRDHHIDWDSRI</sequence>
<dbReference type="PANTHER" id="PTHR13789">
    <property type="entry name" value="MONOOXYGENASE"/>
    <property type="match status" value="1"/>
</dbReference>
<keyword evidence="1" id="KW-0560">Oxidoreductase</keyword>
<dbReference type="InterPro" id="IPR036188">
    <property type="entry name" value="FAD/NAD-bd_sf"/>
</dbReference>
<evidence type="ECO:0000256" key="1">
    <source>
        <dbReference type="ARBA" id="ARBA00023002"/>
    </source>
</evidence>
<dbReference type="RefSeq" id="WP_344306257.1">
    <property type="nucleotide sequence ID" value="NZ_BAAANY010000001.1"/>
</dbReference>
<dbReference type="SUPFAM" id="SSF51905">
    <property type="entry name" value="FAD/NAD(P)-binding domain"/>
    <property type="match status" value="1"/>
</dbReference>
<evidence type="ECO:0000259" key="4">
    <source>
        <dbReference type="Pfam" id="PF01494"/>
    </source>
</evidence>
<dbReference type="PRINTS" id="PR00420">
    <property type="entry name" value="RNGMNOXGNASE"/>
</dbReference>
<dbReference type="InterPro" id="IPR002938">
    <property type="entry name" value="FAD-bd"/>
</dbReference>
<dbReference type="Proteomes" id="UP001500618">
    <property type="component" value="Unassembled WGS sequence"/>
</dbReference>
<dbReference type="EMBL" id="BAAANY010000001">
    <property type="protein sequence ID" value="GAA1656352.1"/>
    <property type="molecule type" value="Genomic_DNA"/>
</dbReference>
<dbReference type="Gene3D" id="3.50.50.60">
    <property type="entry name" value="FAD/NAD(P)-binding domain"/>
    <property type="match status" value="1"/>
</dbReference>
<feature type="domain" description="FAD-binding" evidence="4">
    <location>
        <begin position="2"/>
        <end position="346"/>
    </location>
</feature>
<evidence type="ECO:0000313" key="5">
    <source>
        <dbReference type="EMBL" id="GAA1656352.1"/>
    </source>
</evidence>
<comment type="caution">
    <text evidence="5">The sequence shown here is derived from an EMBL/GenBank/DDBJ whole genome shotgun (WGS) entry which is preliminary data.</text>
</comment>
<organism evidence="5 6">
    <name type="scientific">Fodinicola feengrottensis</name>
    <dbReference type="NCBI Taxonomy" id="435914"/>
    <lineage>
        <taxon>Bacteria</taxon>
        <taxon>Bacillati</taxon>
        <taxon>Actinomycetota</taxon>
        <taxon>Actinomycetes</taxon>
        <taxon>Mycobacteriales</taxon>
        <taxon>Fodinicola</taxon>
    </lineage>
</organism>
<dbReference type="PANTHER" id="PTHR13789:SF309">
    <property type="entry name" value="PUTATIVE (AFU_ORTHOLOGUE AFUA_6G14510)-RELATED"/>
    <property type="match status" value="1"/>
</dbReference>
<feature type="region of interest" description="Disordered" evidence="3">
    <location>
        <begin position="346"/>
        <end position="365"/>
    </location>
</feature>